<feature type="transmembrane region" description="Helical" evidence="6">
    <location>
        <begin position="183"/>
        <end position="207"/>
    </location>
</feature>
<comment type="caution">
    <text evidence="7">The sequence shown here is derived from an EMBL/GenBank/DDBJ whole genome shotgun (WGS) entry which is preliminary data.</text>
</comment>
<protein>
    <submittedName>
        <fullName evidence="7">DUF726-domain-containing protein</fullName>
    </submittedName>
</protein>
<comment type="similarity">
    <text evidence="2">Belongs to the TMCO4 family.</text>
</comment>
<evidence type="ECO:0000256" key="3">
    <source>
        <dbReference type="ARBA" id="ARBA00022692"/>
    </source>
</evidence>
<keyword evidence="5 6" id="KW-0472">Membrane</keyword>
<evidence type="ECO:0000256" key="2">
    <source>
        <dbReference type="ARBA" id="ARBA00009824"/>
    </source>
</evidence>
<evidence type="ECO:0000256" key="1">
    <source>
        <dbReference type="ARBA" id="ARBA00004141"/>
    </source>
</evidence>
<keyword evidence="8" id="KW-1185">Reference proteome</keyword>
<organism evidence="7 8">
    <name type="scientific">Collybia nuda</name>
    <dbReference type="NCBI Taxonomy" id="64659"/>
    <lineage>
        <taxon>Eukaryota</taxon>
        <taxon>Fungi</taxon>
        <taxon>Dikarya</taxon>
        <taxon>Basidiomycota</taxon>
        <taxon>Agaricomycotina</taxon>
        <taxon>Agaricomycetes</taxon>
        <taxon>Agaricomycetidae</taxon>
        <taxon>Agaricales</taxon>
        <taxon>Tricholomatineae</taxon>
        <taxon>Clitocybaceae</taxon>
        <taxon>Collybia</taxon>
    </lineage>
</organism>
<evidence type="ECO:0000256" key="4">
    <source>
        <dbReference type="ARBA" id="ARBA00022989"/>
    </source>
</evidence>
<keyword evidence="3 6" id="KW-0812">Transmembrane</keyword>
<evidence type="ECO:0000256" key="6">
    <source>
        <dbReference type="SAM" id="Phobius"/>
    </source>
</evidence>
<dbReference type="Proteomes" id="UP000807353">
    <property type="component" value="Unassembled WGS sequence"/>
</dbReference>
<proteinExistence type="inferred from homology"/>
<dbReference type="PANTHER" id="PTHR17920">
    <property type="entry name" value="TRANSMEMBRANE AND COILED-COIL DOMAIN-CONTAINING PROTEIN 4 TMCO4"/>
    <property type="match status" value="1"/>
</dbReference>
<dbReference type="Pfam" id="PF05277">
    <property type="entry name" value="DUF726"/>
    <property type="match status" value="1"/>
</dbReference>
<name>A0A9P5YI92_9AGAR</name>
<dbReference type="AlphaFoldDB" id="A0A9P5YI92"/>
<feature type="transmembrane region" description="Helical" evidence="6">
    <location>
        <begin position="227"/>
        <end position="251"/>
    </location>
</feature>
<dbReference type="InterPro" id="IPR007941">
    <property type="entry name" value="DUF726"/>
</dbReference>
<accession>A0A9P5YI92</accession>
<dbReference type="PANTHER" id="PTHR17920:SF22">
    <property type="entry name" value="DUF726 DOMAIN PROTEIN (AFU_ORTHOLOGUE AFUA_2G12860)"/>
    <property type="match status" value="1"/>
</dbReference>
<evidence type="ECO:0000313" key="8">
    <source>
        <dbReference type="Proteomes" id="UP000807353"/>
    </source>
</evidence>
<comment type="subcellular location">
    <subcellularLocation>
        <location evidence="1">Membrane</location>
        <topology evidence="1">Multi-pass membrane protein</topology>
    </subcellularLocation>
</comment>
<evidence type="ECO:0000256" key="5">
    <source>
        <dbReference type="ARBA" id="ARBA00023136"/>
    </source>
</evidence>
<evidence type="ECO:0000313" key="7">
    <source>
        <dbReference type="EMBL" id="KAF9469166.1"/>
    </source>
</evidence>
<gene>
    <name evidence="7" type="ORF">BDZ94DRAFT_1243831</name>
</gene>
<sequence>MPSSSSADISSILPPKHLTAEERAGVFQHLLSRLASYCNAAELYAQVEYALGNPERTGAQRQDQFNNEIQQWAQDLLEKAWMVCGESQGECPRLGEYTDTSTGGLFRLPKQEDLVRTLNSILFLHITTSKQYSARARTFLSEFGQLDEKSIISTLKNPVRAIGDAQEQTDVSRKAHAERGKTLRAVGMGFGALAGGVLVGVTGGLAAPLVGAGVTTLLGWFGVGGTAIGLLASGLAGSSVVCGALFGTYGARSTATMVERHTREVRDLAIVPVGNITGNETLGIRLCVSGWLSCLEDVTAPWTVYGGDDTYALRWEVDALQDLSSALVALLKSHTMKYVKAAVIKRTVLATLMHSLAPIALLKIGEIIDNPWMNAKALASKTGVVLGDLLAKNVFGKRPVTLSGYSLGSLVIFEALKYLASLPPVQTTHLIQDVYLFGTPTTTDPIVWASIRRLVSGRLVNGYSNNDYVLAVLCRASDASWNVAGLQAVDVRGVENILCEGVDGHTKWRGMIGHCLEECGASGITQMAAEISD</sequence>
<dbReference type="EMBL" id="MU150230">
    <property type="protein sequence ID" value="KAF9469166.1"/>
    <property type="molecule type" value="Genomic_DNA"/>
</dbReference>
<dbReference type="SUPFAM" id="SSF53474">
    <property type="entry name" value="alpha/beta-Hydrolases"/>
    <property type="match status" value="1"/>
</dbReference>
<dbReference type="OrthoDB" id="277931at2759"/>
<keyword evidence="4 6" id="KW-1133">Transmembrane helix</keyword>
<dbReference type="GO" id="GO:0016020">
    <property type="term" value="C:membrane"/>
    <property type="evidence" value="ECO:0007669"/>
    <property type="project" value="UniProtKB-SubCell"/>
</dbReference>
<dbReference type="InterPro" id="IPR029058">
    <property type="entry name" value="AB_hydrolase_fold"/>
</dbReference>
<reference evidence="7" key="1">
    <citation type="submission" date="2020-11" db="EMBL/GenBank/DDBJ databases">
        <authorList>
            <consortium name="DOE Joint Genome Institute"/>
            <person name="Ahrendt S."/>
            <person name="Riley R."/>
            <person name="Andreopoulos W."/>
            <person name="Labutti K."/>
            <person name="Pangilinan J."/>
            <person name="Ruiz-Duenas F.J."/>
            <person name="Barrasa J.M."/>
            <person name="Sanchez-Garcia M."/>
            <person name="Camarero S."/>
            <person name="Miyauchi S."/>
            <person name="Serrano A."/>
            <person name="Linde D."/>
            <person name="Babiker R."/>
            <person name="Drula E."/>
            <person name="Ayuso-Fernandez I."/>
            <person name="Pacheco R."/>
            <person name="Padilla G."/>
            <person name="Ferreira P."/>
            <person name="Barriuso J."/>
            <person name="Kellner H."/>
            <person name="Castanera R."/>
            <person name="Alfaro M."/>
            <person name="Ramirez L."/>
            <person name="Pisabarro A.G."/>
            <person name="Kuo A."/>
            <person name="Tritt A."/>
            <person name="Lipzen A."/>
            <person name="He G."/>
            <person name="Yan M."/>
            <person name="Ng V."/>
            <person name="Cullen D."/>
            <person name="Martin F."/>
            <person name="Rosso M.-N."/>
            <person name="Henrissat B."/>
            <person name="Hibbett D."/>
            <person name="Martinez A.T."/>
            <person name="Grigoriev I.V."/>
        </authorList>
    </citation>
    <scope>NUCLEOTIDE SEQUENCE</scope>
    <source>
        <strain evidence="7">CBS 247.69</strain>
    </source>
</reference>